<dbReference type="PANTHER" id="PTHR34937:SF2">
    <property type="entry name" value="OS08G0559800 PROTEIN"/>
    <property type="match status" value="1"/>
</dbReference>
<protein>
    <submittedName>
        <fullName evidence="3">Uncharacterized protein</fullName>
    </submittedName>
</protein>
<comment type="caution">
    <text evidence="3">The sequence shown here is derived from an EMBL/GenBank/DDBJ whole genome shotgun (WGS) entry which is preliminary data.</text>
</comment>
<accession>A0AAX6G456</accession>
<proteinExistence type="predicted"/>
<dbReference type="Proteomes" id="UP001140949">
    <property type="component" value="Unassembled WGS sequence"/>
</dbReference>
<dbReference type="InterPro" id="IPR040300">
    <property type="entry name" value="At3g49055-like"/>
</dbReference>
<feature type="coiled-coil region" evidence="1">
    <location>
        <begin position="198"/>
        <end position="373"/>
    </location>
</feature>
<organism evidence="3 4">
    <name type="scientific">Iris pallida</name>
    <name type="common">Sweet iris</name>
    <dbReference type="NCBI Taxonomy" id="29817"/>
    <lineage>
        <taxon>Eukaryota</taxon>
        <taxon>Viridiplantae</taxon>
        <taxon>Streptophyta</taxon>
        <taxon>Embryophyta</taxon>
        <taxon>Tracheophyta</taxon>
        <taxon>Spermatophyta</taxon>
        <taxon>Magnoliopsida</taxon>
        <taxon>Liliopsida</taxon>
        <taxon>Asparagales</taxon>
        <taxon>Iridaceae</taxon>
        <taxon>Iridoideae</taxon>
        <taxon>Irideae</taxon>
        <taxon>Iris</taxon>
    </lineage>
</organism>
<evidence type="ECO:0000313" key="4">
    <source>
        <dbReference type="Proteomes" id="UP001140949"/>
    </source>
</evidence>
<dbReference type="AlphaFoldDB" id="A0AAX6G456"/>
<dbReference type="PANTHER" id="PTHR34937">
    <property type="entry name" value="OS08G0559800 PROTEIN"/>
    <property type="match status" value="1"/>
</dbReference>
<evidence type="ECO:0000313" key="3">
    <source>
        <dbReference type="EMBL" id="KAJ6823469.1"/>
    </source>
</evidence>
<sequence length="428" mass="48272">MDPNSENPSQNPNNPRSPAMEETLDEVSKERDLLLKERSDLEARVSESSDTIRAAFARINERIGEENWNPEEKSIVEMVLEVEAKIVEYVEKRKKEKKELENSIVSLTEENRDVNSLLRIALSEKEAVEKRVKGGGEQKRVGAILQIAERGLQKVGFGFMMGAAAVVAGESQLDQPSTSSGSTKSDGSECEEEVISLAATVEKIMRNLRLQISDLRRALDESRLDNEHLQILADKQAKKITETTLHIINLEEREKMLALNVEELMADITEAREEVARWREACELEVKAGKVAIEEREKEVGMLQQDLERTKAALEAASNKLLMKERLAATAMAAQAAAEASLQLADRRSAELRDQIEELTRQVEEEADHSKKEHRKSSRKRVRHVCWPWRALKLTPNWQGTGDGGGASWVRGRNKKMLPDMEGLLHHM</sequence>
<dbReference type="EMBL" id="JANAVB010022800">
    <property type="protein sequence ID" value="KAJ6823469.1"/>
    <property type="molecule type" value="Genomic_DNA"/>
</dbReference>
<reference evidence="3" key="1">
    <citation type="journal article" date="2023" name="GigaByte">
        <title>Genome assembly of the bearded iris, Iris pallida Lam.</title>
        <authorList>
            <person name="Bruccoleri R.E."/>
            <person name="Oakeley E.J."/>
            <person name="Faust A.M.E."/>
            <person name="Altorfer M."/>
            <person name="Dessus-Babus S."/>
            <person name="Burckhardt D."/>
            <person name="Oertli M."/>
            <person name="Naumann U."/>
            <person name="Petersen F."/>
            <person name="Wong J."/>
        </authorList>
    </citation>
    <scope>NUCLEOTIDE SEQUENCE</scope>
    <source>
        <strain evidence="3">GSM-AAB239-AS_SAM_17_03QT</strain>
    </source>
</reference>
<feature type="coiled-coil region" evidence="1">
    <location>
        <begin position="79"/>
        <end position="117"/>
    </location>
</feature>
<reference evidence="3" key="2">
    <citation type="submission" date="2023-04" db="EMBL/GenBank/DDBJ databases">
        <authorList>
            <person name="Bruccoleri R.E."/>
            <person name="Oakeley E.J."/>
            <person name="Faust A.-M."/>
            <person name="Dessus-Babus S."/>
            <person name="Altorfer M."/>
            <person name="Burckhardt D."/>
            <person name="Oertli M."/>
            <person name="Naumann U."/>
            <person name="Petersen F."/>
            <person name="Wong J."/>
        </authorList>
    </citation>
    <scope>NUCLEOTIDE SEQUENCE</scope>
    <source>
        <strain evidence="3">GSM-AAB239-AS_SAM_17_03QT</strain>
        <tissue evidence="3">Leaf</tissue>
    </source>
</reference>
<name>A0AAX6G456_IRIPA</name>
<feature type="region of interest" description="Disordered" evidence="2">
    <location>
        <begin position="1"/>
        <end position="30"/>
    </location>
</feature>
<keyword evidence="4" id="KW-1185">Reference proteome</keyword>
<keyword evidence="1" id="KW-0175">Coiled coil</keyword>
<feature type="region of interest" description="Disordered" evidence="2">
    <location>
        <begin position="171"/>
        <end position="190"/>
    </location>
</feature>
<gene>
    <name evidence="3" type="ORF">M6B38_383240</name>
</gene>
<feature type="compositionally biased region" description="Low complexity" evidence="2">
    <location>
        <begin position="1"/>
        <end position="18"/>
    </location>
</feature>
<evidence type="ECO:0000256" key="2">
    <source>
        <dbReference type="SAM" id="MobiDB-lite"/>
    </source>
</evidence>
<evidence type="ECO:0000256" key="1">
    <source>
        <dbReference type="SAM" id="Coils"/>
    </source>
</evidence>